<evidence type="ECO:0008006" key="4">
    <source>
        <dbReference type="Google" id="ProtNLM"/>
    </source>
</evidence>
<dbReference type="EMBL" id="JAUQTB010000014">
    <property type="protein sequence ID" value="MDO7908269.1"/>
    <property type="molecule type" value="Genomic_DNA"/>
</dbReference>
<gene>
    <name evidence="2" type="ORF">Q5741_17850</name>
</gene>
<sequence length="136" mass="15139">MKEQALLFRFHQEEQALQAQDTLAELGYDASLAGHASIQVHVDHQDLTSALEICQSYGGQLQEQDHASELQLLQSAYDLEEIQIPAHTINEDWSEEYMNGSHTFPQTDQDSRGLHNNNDDGSREAPDGGFSGSIRA</sequence>
<organism evidence="2 3">
    <name type="scientific">Paenibacillus lacisoli</name>
    <dbReference type="NCBI Taxonomy" id="3064525"/>
    <lineage>
        <taxon>Bacteria</taxon>
        <taxon>Bacillati</taxon>
        <taxon>Bacillota</taxon>
        <taxon>Bacilli</taxon>
        <taxon>Bacillales</taxon>
        <taxon>Paenibacillaceae</taxon>
        <taxon>Paenibacillus</taxon>
    </lineage>
</organism>
<feature type="compositionally biased region" description="Basic and acidic residues" evidence="1">
    <location>
        <begin position="109"/>
        <end position="126"/>
    </location>
</feature>
<proteinExistence type="predicted"/>
<comment type="caution">
    <text evidence="2">The sequence shown here is derived from an EMBL/GenBank/DDBJ whole genome shotgun (WGS) entry which is preliminary data.</text>
</comment>
<dbReference type="RefSeq" id="WP_305025490.1">
    <property type="nucleotide sequence ID" value="NZ_JAUQTB010000014.1"/>
</dbReference>
<name>A0ABT9CG58_9BACL</name>
<protein>
    <recommendedName>
        <fullName evidence="4">DUF2007 domain-containing protein</fullName>
    </recommendedName>
</protein>
<reference evidence="2 3" key="1">
    <citation type="submission" date="2023-07" db="EMBL/GenBank/DDBJ databases">
        <title>Paenibacillus sp. JX-17 nov. isolated from soil.</title>
        <authorList>
            <person name="Wan Y."/>
            <person name="Liu B."/>
        </authorList>
    </citation>
    <scope>NUCLEOTIDE SEQUENCE [LARGE SCALE GENOMIC DNA]</scope>
    <source>
        <strain evidence="2 3">JX-17</strain>
    </source>
</reference>
<feature type="region of interest" description="Disordered" evidence="1">
    <location>
        <begin position="94"/>
        <end position="136"/>
    </location>
</feature>
<evidence type="ECO:0000313" key="3">
    <source>
        <dbReference type="Proteomes" id="UP001240171"/>
    </source>
</evidence>
<keyword evidence="3" id="KW-1185">Reference proteome</keyword>
<accession>A0ABT9CG58</accession>
<dbReference type="Proteomes" id="UP001240171">
    <property type="component" value="Unassembled WGS sequence"/>
</dbReference>
<evidence type="ECO:0000313" key="2">
    <source>
        <dbReference type="EMBL" id="MDO7908269.1"/>
    </source>
</evidence>
<evidence type="ECO:0000256" key="1">
    <source>
        <dbReference type="SAM" id="MobiDB-lite"/>
    </source>
</evidence>